<accession>X1QEC4</accession>
<protein>
    <submittedName>
        <fullName evidence="2">Uncharacterized protein</fullName>
    </submittedName>
</protein>
<evidence type="ECO:0000256" key="1">
    <source>
        <dbReference type="SAM" id="MobiDB-lite"/>
    </source>
</evidence>
<name>X1QEC4_9ZZZZ</name>
<comment type="caution">
    <text evidence="2">The sequence shown here is derived from an EMBL/GenBank/DDBJ whole genome shotgun (WGS) entry which is preliminary data.</text>
</comment>
<sequence>MPKLPKNDHRSPRPDVDERRTERALAQLVDILAEIAHDPDKREKKAATKI</sequence>
<gene>
    <name evidence="2" type="ORF">S06H3_65222</name>
</gene>
<reference evidence="2" key="1">
    <citation type="journal article" date="2014" name="Front. Microbiol.">
        <title>High frequency of phylogenetically diverse reductive dehalogenase-homologous genes in deep subseafloor sedimentary metagenomes.</title>
        <authorList>
            <person name="Kawai M."/>
            <person name="Futagami T."/>
            <person name="Toyoda A."/>
            <person name="Takaki Y."/>
            <person name="Nishi S."/>
            <person name="Hori S."/>
            <person name="Arai W."/>
            <person name="Tsubouchi T."/>
            <person name="Morono Y."/>
            <person name="Uchiyama I."/>
            <person name="Ito T."/>
            <person name="Fujiyama A."/>
            <person name="Inagaki F."/>
            <person name="Takami H."/>
        </authorList>
    </citation>
    <scope>NUCLEOTIDE SEQUENCE</scope>
    <source>
        <strain evidence="2">Expedition CK06-06</strain>
    </source>
</reference>
<feature type="region of interest" description="Disordered" evidence="1">
    <location>
        <begin position="1"/>
        <end position="20"/>
    </location>
</feature>
<dbReference type="AlphaFoldDB" id="X1QEC4"/>
<organism evidence="2">
    <name type="scientific">marine sediment metagenome</name>
    <dbReference type="NCBI Taxonomy" id="412755"/>
    <lineage>
        <taxon>unclassified sequences</taxon>
        <taxon>metagenomes</taxon>
        <taxon>ecological metagenomes</taxon>
    </lineage>
</organism>
<dbReference type="EMBL" id="BARV01043829">
    <property type="protein sequence ID" value="GAI66543.1"/>
    <property type="molecule type" value="Genomic_DNA"/>
</dbReference>
<evidence type="ECO:0000313" key="2">
    <source>
        <dbReference type="EMBL" id="GAI66543.1"/>
    </source>
</evidence>
<proteinExistence type="predicted"/>
<feature type="non-terminal residue" evidence="2">
    <location>
        <position position="50"/>
    </location>
</feature>